<feature type="binding site" evidence="2">
    <location>
        <position position="209"/>
    </location>
    <ligand>
        <name>a divalent metal cation</name>
        <dbReference type="ChEBI" id="CHEBI:60240"/>
        <label>1</label>
    </ligand>
</feature>
<dbReference type="PROSITE" id="PS01137">
    <property type="entry name" value="TATD_1"/>
    <property type="match status" value="1"/>
</dbReference>
<feature type="binding site" evidence="2">
    <location>
        <position position="131"/>
    </location>
    <ligand>
        <name>a divalent metal cation</name>
        <dbReference type="ChEBI" id="CHEBI:60240"/>
        <label>2</label>
    </ligand>
</feature>
<protein>
    <submittedName>
        <fullName evidence="3">Putative deoxyribonuclease YjjV</fullName>
        <ecNumber evidence="3">3.1.21.-</ecNumber>
    </submittedName>
</protein>
<dbReference type="PANTHER" id="PTHR47176">
    <property type="entry name" value="OSJNBA0020J04.13 PROTEIN"/>
    <property type="match status" value="1"/>
</dbReference>
<dbReference type="PANTHER" id="PTHR47176:SF1">
    <property type="entry name" value="OS04G0577500 PROTEIN"/>
    <property type="match status" value="1"/>
</dbReference>
<feature type="binding site" evidence="2">
    <location>
        <position position="11"/>
    </location>
    <ligand>
        <name>a divalent metal cation</name>
        <dbReference type="ChEBI" id="CHEBI:60240"/>
        <label>1</label>
    </ligand>
</feature>
<dbReference type="EMBL" id="CACRTW010000004">
    <property type="protein sequence ID" value="VYT72186.1"/>
    <property type="molecule type" value="Genomic_DNA"/>
</dbReference>
<dbReference type="Pfam" id="PF01026">
    <property type="entry name" value="TatD_DNase"/>
    <property type="match status" value="1"/>
</dbReference>
<feature type="binding site" evidence="2">
    <location>
        <position position="91"/>
    </location>
    <ligand>
        <name>a divalent metal cation</name>
        <dbReference type="ChEBI" id="CHEBI:60240"/>
        <label>1</label>
    </ligand>
</feature>
<dbReference type="AlphaFoldDB" id="A0A6N2Z280"/>
<evidence type="ECO:0000256" key="2">
    <source>
        <dbReference type="PIRSR" id="PIRSR005902-1"/>
    </source>
</evidence>
<dbReference type="GO" id="GO:0046872">
    <property type="term" value="F:metal ion binding"/>
    <property type="evidence" value="ECO:0007669"/>
    <property type="project" value="UniProtKB-KW"/>
</dbReference>
<feature type="binding site" evidence="2">
    <location>
        <position position="161"/>
    </location>
    <ligand>
        <name>a divalent metal cation</name>
        <dbReference type="ChEBI" id="CHEBI:60240"/>
        <label>2</label>
    </ligand>
</feature>
<evidence type="ECO:0000256" key="1">
    <source>
        <dbReference type="ARBA" id="ARBA00022801"/>
    </source>
</evidence>
<dbReference type="InterPro" id="IPR001130">
    <property type="entry name" value="TatD-like"/>
</dbReference>
<dbReference type="Gene3D" id="3.20.20.140">
    <property type="entry name" value="Metal-dependent hydrolases"/>
    <property type="match status" value="1"/>
</dbReference>
<organism evidence="3">
    <name type="scientific">Collinsella aerofaciens</name>
    <dbReference type="NCBI Taxonomy" id="74426"/>
    <lineage>
        <taxon>Bacteria</taxon>
        <taxon>Bacillati</taxon>
        <taxon>Actinomycetota</taxon>
        <taxon>Coriobacteriia</taxon>
        <taxon>Coriobacteriales</taxon>
        <taxon>Coriobacteriaceae</taxon>
        <taxon>Collinsella</taxon>
    </lineage>
</organism>
<accession>A0A6N2Z280</accession>
<name>A0A6N2Z280_9ACTN</name>
<proteinExistence type="predicted"/>
<gene>
    <name evidence="3" type="primary">yjjV</name>
    <name evidence="3" type="ORF">CALFYP39_00421</name>
</gene>
<dbReference type="SUPFAM" id="SSF51556">
    <property type="entry name" value="Metallo-dependent hydrolases"/>
    <property type="match status" value="1"/>
</dbReference>
<dbReference type="RefSeq" id="WP_156597480.1">
    <property type="nucleotide sequence ID" value="NZ_CACRTW010000004.1"/>
</dbReference>
<dbReference type="InterPro" id="IPR018228">
    <property type="entry name" value="DNase_TatD-rel_CS"/>
</dbReference>
<dbReference type="InterPro" id="IPR032466">
    <property type="entry name" value="Metal_Hydrolase"/>
</dbReference>
<reference evidence="3" key="1">
    <citation type="submission" date="2019-11" db="EMBL/GenBank/DDBJ databases">
        <authorList>
            <person name="Feng L."/>
        </authorList>
    </citation>
    <scope>NUCLEOTIDE SEQUENCE</scope>
    <source>
        <strain evidence="3">CaerofaciensLFYP39</strain>
    </source>
</reference>
<dbReference type="PIRSF" id="PIRSF005902">
    <property type="entry name" value="DNase_TatD"/>
    <property type="match status" value="1"/>
</dbReference>
<feature type="binding site" evidence="2">
    <location>
        <position position="9"/>
    </location>
    <ligand>
        <name>a divalent metal cation</name>
        <dbReference type="ChEBI" id="CHEBI:60240"/>
        <label>1</label>
    </ligand>
</feature>
<keyword evidence="1 3" id="KW-0378">Hydrolase</keyword>
<sequence>MELQLFDAHCHLDLMAYPNTVADETAAIGLGVFDCGVDPRNFAAAKKRASRYPNIIAGIGLHPWWLVDGRCGPAEVNLLCEAAAQERYIGEVGLDFSARFAGSEPLQTQALDRLCDTLVQHPLTGRVISIHAVRSAGAVLDVLESHGLLIPNPDSPAIIFHWFSGTSDELARARNAGCYFSVNERMLASKRGREYVRQIPLDHLLLETDAPAEANTETSARQLADSLARASRVITQLKTRDAGSIESIILENSRSIFAFADPGGQKTPNMSTVAKLVTLFYGKIAP</sequence>
<dbReference type="EC" id="3.1.21.-" evidence="3"/>
<evidence type="ECO:0000313" key="3">
    <source>
        <dbReference type="EMBL" id="VYT72186.1"/>
    </source>
</evidence>
<dbReference type="GO" id="GO:0016788">
    <property type="term" value="F:hydrolase activity, acting on ester bonds"/>
    <property type="evidence" value="ECO:0007669"/>
    <property type="project" value="InterPro"/>
</dbReference>
<keyword evidence="2" id="KW-0479">Metal-binding</keyword>